<sequence length="312" mass="34324">MQTANIDAEVSGLNCGQRIVNLQMLYLFIFVTWFLRGDAAETTTLIPTDFEEDPEVCQVWNMTEEAACEYVKQNKDVCEGGGYLQWSQYVECEFVTGKKIGTIIAGVVWLLVLFAIMSATADDFFSPNIAAIVAHLKISESIAGVTFMAFGNGAPDIFGSIASVLNSPKPKAGIALGQLLGAGIFDTSVVTAAIILIMPFKADVLSTIRNLIFFLIAACMTLVFLFSTKVYIWEPAGYLALYVVYILTVILGHYLHKRRRMKLTINNIKSKQSIATYGSVDTVIPNIQTTADAVERFKRLGKQPSNIFITLI</sequence>
<keyword evidence="4" id="KW-0109">Calcium transport</keyword>
<organism evidence="10 11">
    <name type="scientific">Cylicocyclus nassatus</name>
    <name type="common">Nematode worm</name>
    <dbReference type="NCBI Taxonomy" id="53992"/>
    <lineage>
        <taxon>Eukaryota</taxon>
        <taxon>Metazoa</taxon>
        <taxon>Ecdysozoa</taxon>
        <taxon>Nematoda</taxon>
        <taxon>Chromadorea</taxon>
        <taxon>Rhabditida</taxon>
        <taxon>Rhabditina</taxon>
        <taxon>Rhabditomorpha</taxon>
        <taxon>Strongyloidea</taxon>
        <taxon>Strongylidae</taxon>
        <taxon>Cylicocyclus</taxon>
    </lineage>
</organism>
<evidence type="ECO:0000256" key="7">
    <source>
        <dbReference type="ARBA" id="ARBA00023136"/>
    </source>
</evidence>
<keyword evidence="2" id="KW-0813">Transport</keyword>
<keyword evidence="11" id="KW-1185">Reference proteome</keyword>
<keyword evidence="5 8" id="KW-0812">Transmembrane</keyword>
<keyword evidence="3" id="KW-0050">Antiport</keyword>
<dbReference type="Gene3D" id="1.20.1420.30">
    <property type="entry name" value="NCX, central ion-binding region"/>
    <property type="match status" value="1"/>
</dbReference>
<dbReference type="GO" id="GO:0005432">
    <property type="term" value="F:calcium:sodium antiporter activity"/>
    <property type="evidence" value="ECO:0007669"/>
    <property type="project" value="TreeGrafter"/>
</dbReference>
<evidence type="ECO:0000313" key="11">
    <source>
        <dbReference type="Proteomes" id="UP001176961"/>
    </source>
</evidence>
<dbReference type="GO" id="GO:0006874">
    <property type="term" value="P:intracellular calcium ion homeostasis"/>
    <property type="evidence" value="ECO:0007669"/>
    <property type="project" value="TreeGrafter"/>
</dbReference>
<protein>
    <recommendedName>
        <fullName evidence="9">Sodium/calcium exchanger membrane region domain-containing protein</fullName>
    </recommendedName>
</protein>
<evidence type="ECO:0000256" key="1">
    <source>
        <dbReference type="ARBA" id="ARBA00004141"/>
    </source>
</evidence>
<keyword evidence="6 8" id="KW-1133">Transmembrane helix</keyword>
<evidence type="ECO:0000256" key="8">
    <source>
        <dbReference type="SAM" id="Phobius"/>
    </source>
</evidence>
<feature type="transmembrane region" description="Helical" evidence="8">
    <location>
        <begin position="211"/>
        <end position="232"/>
    </location>
</feature>
<evidence type="ECO:0000256" key="4">
    <source>
        <dbReference type="ARBA" id="ARBA00022568"/>
    </source>
</evidence>
<proteinExistence type="predicted"/>
<dbReference type="PANTHER" id="PTHR12266:SF0">
    <property type="entry name" value="MITOCHONDRIAL SODIUM_CALCIUM EXCHANGER PROTEIN"/>
    <property type="match status" value="1"/>
</dbReference>
<evidence type="ECO:0000259" key="9">
    <source>
        <dbReference type="Pfam" id="PF01699"/>
    </source>
</evidence>
<feature type="domain" description="Sodium/calcium exchanger membrane region" evidence="9">
    <location>
        <begin position="108"/>
        <end position="250"/>
    </location>
</feature>
<dbReference type="InterPro" id="IPR051359">
    <property type="entry name" value="CaCA_antiporter"/>
</dbReference>
<comment type="subcellular location">
    <subcellularLocation>
        <location evidence="1">Membrane</location>
        <topology evidence="1">Multi-pass membrane protein</topology>
    </subcellularLocation>
</comment>
<feature type="transmembrane region" description="Helical" evidence="8">
    <location>
        <begin position="100"/>
        <end position="119"/>
    </location>
</feature>
<dbReference type="AlphaFoldDB" id="A0AA36GSU2"/>
<dbReference type="Proteomes" id="UP001176961">
    <property type="component" value="Unassembled WGS sequence"/>
</dbReference>
<name>A0AA36GSU2_CYLNA</name>
<dbReference type="InterPro" id="IPR044880">
    <property type="entry name" value="NCX_ion-bd_dom_sf"/>
</dbReference>
<accession>A0AA36GSU2</accession>
<feature type="transmembrane region" description="Helical" evidence="8">
    <location>
        <begin position="175"/>
        <end position="199"/>
    </location>
</feature>
<keyword evidence="4" id="KW-0106">Calcium</keyword>
<reference evidence="10" key="1">
    <citation type="submission" date="2023-07" db="EMBL/GenBank/DDBJ databases">
        <authorList>
            <consortium name="CYATHOMIX"/>
        </authorList>
    </citation>
    <scope>NUCLEOTIDE SEQUENCE</scope>
    <source>
        <strain evidence="10">N/A</strain>
    </source>
</reference>
<dbReference type="Pfam" id="PF01699">
    <property type="entry name" value="Na_Ca_ex"/>
    <property type="match status" value="1"/>
</dbReference>
<dbReference type="InterPro" id="IPR004837">
    <property type="entry name" value="NaCa_Exmemb"/>
</dbReference>
<evidence type="ECO:0000256" key="3">
    <source>
        <dbReference type="ARBA" id="ARBA00022449"/>
    </source>
</evidence>
<dbReference type="PANTHER" id="PTHR12266">
    <property type="entry name" value="NA+/CA2+ K+ INDEPENDENT EXCHANGER"/>
    <property type="match status" value="1"/>
</dbReference>
<evidence type="ECO:0000256" key="6">
    <source>
        <dbReference type="ARBA" id="ARBA00022989"/>
    </source>
</evidence>
<dbReference type="GO" id="GO:0016020">
    <property type="term" value="C:membrane"/>
    <property type="evidence" value="ECO:0007669"/>
    <property type="project" value="UniProtKB-SubCell"/>
</dbReference>
<comment type="caution">
    <text evidence="10">The sequence shown here is derived from an EMBL/GenBank/DDBJ whole genome shotgun (WGS) entry which is preliminary data.</text>
</comment>
<evidence type="ECO:0000313" key="10">
    <source>
        <dbReference type="EMBL" id="CAJ0597706.1"/>
    </source>
</evidence>
<keyword evidence="7 8" id="KW-0472">Membrane</keyword>
<evidence type="ECO:0000256" key="5">
    <source>
        <dbReference type="ARBA" id="ARBA00022692"/>
    </source>
</evidence>
<evidence type="ECO:0000256" key="2">
    <source>
        <dbReference type="ARBA" id="ARBA00022448"/>
    </source>
</evidence>
<dbReference type="EMBL" id="CATQJL010000223">
    <property type="protein sequence ID" value="CAJ0597706.1"/>
    <property type="molecule type" value="Genomic_DNA"/>
</dbReference>
<gene>
    <name evidence="10" type="ORF">CYNAS_LOCUS9689</name>
</gene>
<keyword evidence="4" id="KW-0406">Ion transport</keyword>
<feature type="transmembrane region" description="Helical" evidence="8">
    <location>
        <begin position="238"/>
        <end position="255"/>
    </location>
</feature>